<sequence>MTGLIDLPTEILQTITHEVGTGPWNNHIPRQLIPLRTVCKLLNSIVEPLLFSKITLNTHSEALSATTIPFCKALCNRTNPASGQAIIGLGIHVQKLRLTAYSPRMQRPRSDNGTISETWQELLAHTLSSLIDLRKIVWVLSRDTPDWMYAQIPLVLSELPSLSVFELNSDQSWLQSYPNPFPLDRLKNLQTLVMKADTLPNKGFDTSILRPLSIALENSPSLQELEIHGPQPRWSEATLSHSLRDLFGNVTTTAPLKITKLSVQNLYMDIDSAILSHLKCLTHVDVMDQPRNRKTGNFWMMLGKGNVCLEDLRVDGEIEETLLEYLQEFHSGLKTLHLFRAASTFTDAQSNEITGSFYGSVLPKFAGNLHQLSVNPSYEGDWCFGLHNIEVFSKCLNLEYLNVCLKLREVDDLIVSTTLLVDSFVTFTDSITTSTPMPTAGKQIPLLNLAHSLPKLRSLSLSSANATPNRRATAGNSSLSYYGAVTQKILQALRNMTPAEAHANSALRISAGYMHRFSVCREEDGSLKYRERAWFEGD</sequence>
<dbReference type="AlphaFoldDB" id="A0A8H5GR55"/>
<proteinExistence type="predicted"/>
<name>A0A8H5GR55_9AGAR</name>
<gene>
    <name evidence="1" type="ORF">D9758_002565</name>
</gene>
<keyword evidence="2" id="KW-1185">Reference proteome</keyword>
<organism evidence="1 2">
    <name type="scientific">Tetrapyrgos nigripes</name>
    <dbReference type="NCBI Taxonomy" id="182062"/>
    <lineage>
        <taxon>Eukaryota</taxon>
        <taxon>Fungi</taxon>
        <taxon>Dikarya</taxon>
        <taxon>Basidiomycota</taxon>
        <taxon>Agaricomycotina</taxon>
        <taxon>Agaricomycetes</taxon>
        <taxon>Agaricomycetidae</taxon>
        <taxon>Agaricales</taxon>
        <taxon>Marasmiineae</taxon>
        <taxon>Marasmiaceae</taxon>
        <taxon>Tetrapyrgos</taxon>
    </lineage>
</organism>
<evidence type="ECO:0000313" key="2">
    <source>
        <dbReference type="Proteomes" id="UP000559256"/>
    </source>
</evidence>
<dbReference type="SUPFAM" id="SSF52047">
    <property type="entry name" value="RNI-like"/>
    <property type="match status" value="1"/>
</dbReference>
<reference evidence="1 2" key="1">
    <citation type="journal article" date="2020" name="ISME J.">
        <title>Uncovering the hidden diversity of litter-decomposition mechanisms in mushroom-forming fungi.</title>
        <authorList>
            <person name="Floudas D."/>
            <person name="Bentzer J."/>
            <person name="Ahren D."/>
            <person name="Johansson T."/>
            <person name="Persson P."/>
            <person name="Tunlid A."/>
        </authorList>
    </citation>
    <scope>NUCLEOTIDE SEQUENCE [LARGE SCALE GENOMIC DNA]</scope>
    <source>
        <strain evidence="1 2">CBS 291.85</strain>
    </source>
</reference>
<dbReference type="Proteomes" id="UP000559256">
    <property type="component" value="Unassembled WGS sequence"/>
</dbReference>
<dbReference type="InterPro" id="IPR032675">
    <property type="entry name" value="LRR_dom_sf"/>
</dbReference>
<comment type="caution">
    <text evidence="1">The sequence shown here is derived from an EMBL/GenBank/DDBJ whole genome shotgun (WGS) entry which is preliminary data.</text>
</comment>
<evidence type="ECO:0000313" key="1">
    <source>
        <dbReference type="EMBL" id="KAF5369370.1"/>
    </source>
</evidence>
<accession>A0A8H5GR55</accession>
<dbReference type="EMBL" id="JAACJM010000013">
    <property type="protein sequence ID" value="KAF5369370.1"/>
    <property type="molecule type" value="Genomic_DNA"/>
</dbReference>
<dbReference type="Gene3D" id="3.80.10.10">
    <property type="entry name" value="Ribonuclease Inhibitor"/>
    <property type="match status" value="1"/>
</dbReference>
<evidence type="ECO:0008006" key="3">
    <source>
        <dbReference type="Google" id="ProtNLM"/>
    </source>
</evidence>
<protein>
    <recommendedName>
        <fullName evidence="3">F-box domain-containing protein</fullName>
    </recommendedName>
</protein>
<dbReference type="OrthoDB" id="2967309at2759"/>